<dbReference type="PANTHER" id="PTHR35526:SF6">
    <property type="entry name" value="SLR1861 PROTEIN"/>
    <property type="match status" value="1"/>
</dbReference>
<keyword evidence="1" id="KW-0418">Kinase</keyword>
<dbReference type="AlphaFoldDB" id="A0A3S0WXZ8"/>
<keyword evidence="4" id="KW-1185">Reference proteome</keyword>
<dbReference type="Pfam" id="PF13581">
    <property type="entry name" value="HATPase_c_2"/>
    <property type="match status" value="1"/>
</dbReference>
<dbReference type="GO" id="GO:0005524">
    <property type="term" value="F:ATP binding"/>
    <property type="evidence" value="ECO:0007669"/>
    <property type="project" value="UniProtKB-KW"/>
</dbReference>
<accession>A0A3S0WXZ8</accession>
<dbReference type="SUPFAM" id="SSF55874">
    <property type="entry name" value="ATPase domain of HSP90 chaperone/DNA topoisomerase II/histidine kinase"/>
    <property type="match status" value="1"/>
</dbReference>
<dbReference type="InterPro" id="IPR003594">
    <property type="entry name" value="HATPase_dom"/>
</dbReference>
<comment type="caution">
    <text evidence="3">The sequence shown here is derived from an EMBL/GenBank/DDBJ whole genome shotgun (WGS) entry which is preliminary data.</text>
</comment>
<dbReference type="PANTHER" id="PTHR35526">
    <property type="entry name" value="ANTI-SIGMA-F FACTOR RSBW-RELATED"/>
    <property type="match status" value="1"/>
</dbReference>
<dbReference type="GO" id="GO:0004674">
    <property type="term" value="F:protein serine/threonine kinase activity"/>
    <property type="evidence" value="ECO:0007669"/>
    <property type="project" value="UniProtKB-KW"/>
</dbReference>
<evidence type="ECO:0000313" key="4">
    <source>
        <dbReference type="Proteomes" id="UP000280346"/>
    </source>
</evidence>
<gene>
    <name evidence="3" type="ORF">EJ913_00475</name>
</gene>
<sequence length="172" mass="19316">MMTIGACPTHSCPRSYTADWHSRLGQNGGCRRMGDRLELVLINDLSELERLATAIDDFVERNALPPELTFTLTLCLDELFTNSIRHGYADASRHLVHIRLESDETEVRAELEDDGIPFNPFADAPPPILSDDIEQRRPGGLGVFLVKESMDRVAYRREGGRNRIQLAKALTP</sequence>
<evidence type="ECO:0000256" key="1">
    <source>
        <dbReference type="ARBA" id="ARBA00022527"/>
    </source>
</evidence>
<dbReference type="Gene3D" id="3.30.565.10">
    <property type="entry name" value="Histidine kinase-like ATPase, C-terminal domain"/>
    <property type="match status" value="1"/>
</dbReference>
<organism evidence="3 4">
    <name type="scientific">Azospirillum doebereinerae</name>
    <dbReference type="NCBI Taxonomy" id="92933"/>
    <lineage>
        <taxon>Bacteria</taxon>
        <taxon>Pseudomonadati</taxon>
        <taxon>Pseudomonadota</taxon>
        <taxon>Alphaproteobacteria</taxon>
        <taxon>Rhodospirillales</taxon>
        <taxon>Azospirillaceae</taxon>
        <taxon>Azospirillum</taxon>
    </lineage>
</organism>
<dbReference type="Proteomes" id="UP000280346">
    <property type="component" value="Unassembled WGS sequence"/>
</dbReference>
<dbReference type="OrthoDB" id="9792240at2"/>
<keyword evidence="3" id="KW-0547">Nucleotide-binding</keyword>
<dbReference type="InterPro" id="IPR050267">
    <property type="entry name" value="Anti-sigma-factor_SerPK"/>
</dbReference>
<reference evidence="3 4" key="1">
    <citation type="submission" date="2018-12" db="EMBL/GenBank/DDBJ databases">
        <authorList>
            <person name="Yang Y."/>
        </authorList>
    </citation>
    <scope>NUCLEOTIDE SEQUENCE [LARGE SCALE GENOMIC DNA]</scope>
    <source>
        <strain evidence="3 4">GSF71</strain>
    </source>
</reference>
<proteinExistence type="predicted"/>
<keyword evidence="1" id="KW-0808">Transferase</keyword>
<keyword evidence="3" id="KW-0067">ATP-binding</keyword>
<evidence type="ECO:0000259" key="2">
    <source>
        <dbReference type="Pfam" id="PF13581"/>
    </source>
</evidence>
<dbReference type="EMBL" id="RZIJ01000001">
    <property type="protein sequence ID" value="RUQ75630.1"/>
    <property type="molecule type" value="Genomic_DNA"/>
</dbReference>
<name>A0A3S0WXZ8_9PROT</name>
<evidence type="ECO:0000313" key="3">
    <source>
        <dbReference type="EMBL" id="RUQ75630.1"/>
    </source>
</evidence>
<protein>
    <submittedName>
        <fullName evidence="3">ATP-binding protein</fullName>
    </submittedName>
</protein>
<dbReference type="InterPro" id="IPR036890">
    <property type="entry name" value="HATPase_C_sf"/>
</dbReference>
<keyword evidence="1" id="KW-0723">Serine/threonine-protein kinase</keyword>
<dbReference type="CDD" id="cd16936">
    <property type="entry name" value="HATPase_RsbW-like"/>
    <property type="match status" value="1"/>
</dbReference>
<feature type="domain" description="Histidine kinase/HSP90-like ATPase" evidence="2">
    <location>
        <begin position="44"/>
        <end position="168"/>
    </location>
</feature>